<dbReference type="InterPro" id="IPR017853">
    <property type="entry name" value="GH"/>
</dbReference>
<evidence type="ECO:0000256" key="4">
    <source>
        <dbReference type="ARBA" id="ARBA00020295"/>
    </source>
</evidence>
<dbReference type="EMBL" id="JACOAF010000042">
    <property type="protein sequence ID" value="MBC3541639.1"/>
    <property type="molecule type" value="Genomic_DNA"/>
</dbReference>
<proteinExistence type="inferred from homology"/>
<protein>
    <recommendedName>
        <fullName evidence="4">4-alpha-glucanotransferase</fullName>
        <ecNumber evidence="3">2.4.1.25</ecNumber>
    </recommendedName>
    <alternativeName>
        <fullName evidence="8">Amylomaltase</fullName>
    </alternativeName>
    <alternativeName>
        <fullName evidence="9">Disproportionating enzyme</fullName>
    </alternativeName>
</protein>
<evidence type="ECO:0000313" key="11">
    <source>
        <dbReference type="Proteomes" id="UP000659698"/>
    </source>
</evidence>
<comment type="similarity">
    <text evidence="2">Belongs to the disproportionating enzyme family.</text>
</comment>
<keyword evidence="7" id="KW-0119">Carbohydrate metabolism</keyword>
<dbReference type="Pfam" id="PF02446">
    <property type="entry name" value="Glyco_hydro_77"/>
    <property type="match status" value="1"/>
</dbReference>
<evidence type="ECO:0000256" key="7">
    <source>
        <dbReference type="ARBA" id="ARBA00023277"/>
    </source>
</evidence>
<evidence type="ECO:0000256" key="5">
    <source>
        <dbReference type="ARBA" id="ARBA00022676"/>
    </source>
</evidence>
<comment type="catalytic activity">
    <reaction evidence="1">
        <text>Transfers a segment of a (1-&gt;4)-alpha-D-glucan to a new position in an acceptor, which may be glucose or a (1-&gt;4)-alpha-D-glucan.</text>
        <dbReference type="EC" id="2.4.1.25"/>
    </reaction>
</comment>
<keyword evidence="5" id="KW-0328">Glycosyltransferase</keyword>
<dbReference type="SUPFAM" id="SSF51445">
    <property type="entry name" value="(Trans)glycosidases"/>
    <property type="match status" value="1"/>
</dbReference>
<evidence type="ECO:0000256" key="3">
    <source>
        <dbReference type="ARBA" id="ARBA00012560"/>
    </source>
</evidence>
<evidence type="ECO:0000256" key="9">
    <source>
        <dbReference type="ARBA" id="ARBA00031501"/>
    </source>
</evidence>
<name>A0ABR6VWQ5_9BACT</name>
<evidence type="ECO:0000256" key="2">
    <source>
        <dbReference type="ARBA" id="ARBA00005684"/>
    </source>
</evidence>
<reference evidence="10 11" key="1">
    <citation type="journal article" date="2019" name="Int. J. Syst. Evol. Microbiol.">
        <title>Rufibacter sediminis sp. nov., isolated from freshwater lake sediment.</title>
        <authorList>
            <person name="Qu J.H."/>
            <person name="Zhang L.J."/>
            <person name="Fu Y.H."/>
            <person name="Li H.F."/>
        </authorList>
    </citation>
    <scope>NUCLEOTIDE SEQUENCE [LARGE SCALE GENOMIC DNA]</scope>
    <source>
        <strain evidence="10 11">H-1</strain>
    </source>
</reference>
<dbReference type="RefSeq" id="WP_186640902.1">
    <property type="nucleotide sequence ID" value="NZ_JACOAF010000042.1"/>
</dbReference>
<sequence length="47" mass="5153">MVYASVAKPVLLPLQDVLNIVELGRMNTPGKGDGNWGWRLMPGQTTK</sequence>
<keyword evidence="11" id="KW-1185">Reference proteome</keyword>
<evidence type="ECO:0000256" key="1">
    <source>
        <dbReference type="ARBA" id="ARBA00000439"/>
    </source>
</evidence>
<evidence type="ECO:0000256" key="8">
    <source>
        <dbReference type="ARBA" id="ARBA00031423"/>
    </source>
</evidence>
<dbReference type="InterPro" id="IPR003385">
    <property type="entry name" value="Glyco_hydro_77"/>
</dbReference>
<accession>A0ABR6VWQ5</accession>
<dbReference type="EC" id="2.4.1.25" evidence="3"/>
<dbReference type="Proteomes" id="UP000659698">
    <property type="component" value="Unassembled WGS sequence"/>
</dbReference>
<organism evidence="10 11">
    <name type="scientific">Rufibacter sediminis</name>
    <dbReference type="NCBI Taxonomy" id="2762756"/>
    <lineage>
        <taxon>Bacteria</taxon>
        <taxon>Pseudomonadati</taxon>
        <taxon>Bacteroidota</taxon>
        <taxon>Cytophagia</taxon>
        <taxon>Cytophagales</taxon>
        <taxon>Hymenobacteraceae</taxon>
        <taxon>Rufibacter</taxon>
    </lineage>
</organism>
<keyword evidence="6" id="KW-0808">Transferase</keyword>
<evidence type="ECO:0000256" key="6">
    <source>
        <dbReference type="ARBA" id="ARBA00022679"/>
    </source>
</evidence>
<evidence type="ECO:0000313" key="10">
    <source>
        <dbReference type="EMBL" id="MBC3541639.1"/>
    </source>
</evidence>
<gene>
    <name evidence="10" type="ORF">H7U12_18230</name>
</gene>
<comment type="caution">
    <text evidence="10">The sequence shown here is derived from an EMBL/GenBank/DDBJ whole genome shotgun (WGS) entry which is preliminary data.</text>
</comment>
<dbReference type="Gene3D" id="3.20.20.80">
    <property type="entry name" value="Glycosidases"/>
    <property type="match status" value="1"/>
</dbReference>